<dbReference type="STRING" id="1505087.AYJ54_26660"/>
<keyword evidence="2" id="KW-0472">Membrane</keyword>
<feature type="domain" description="PNPLA" evidence="3">
    <location>
        <begin position="40"/>
        <end position="93"/>
    </location>
</feature>
<feature type="transmembrane region" description="Helical" evidence="2">
    <location>
        <begin position="146"/>
        <end position="167"/>
    </location>
</feature>
<dbReference type="Proteomes" id="UP000076959">
    <property type="component" value="Unassembled WGS sequence"/>
</dbReference>
<gene>
    <name evidence="4" type="ORF">AYJ54_26660</name>
</gene>
<protein>
    <recommendedName>
        <fullName evidence="3">PNPLA domain-containing protein</fullName>
    </recommendedName>
</protein>
<feature type="transmembrane region" description="Helical" evidence="2">
    <location>
        <begin position="396"/>
        <end position="417"/>
    </location>
</feature>
<keyword evidence="2" id="KW-1133">Transmembrane helix</keyword>
<proteinExistence type="predicted"/>
<evidence type="ECO:0000313" key="4">
    <source>
        <dbReference type="EMBL" id="OAF02564.1"/>
    </source>
</evidence>
<dbReference type="GO" id="GO:0005829">
    <property type="term" value="C:cytosol"/>
    <property type="evidence" value="ECO:0007669"/>
    <property type="project" value="TreeGrafter"/>
</dbReference>
<dbReference type="Pfam" id="PF01734">
    <property type="entry name" value="Patatin"/>
    <property type="match status" value="1"/>
</dbReference>
<dbReference type="PANTHER" id="PTHR10728:SF40">
    <property type="entry name" value="PATATIN FAMILY PROTEIN"/>
    <property type="match status" value="1"/>
</dbReference>
<comment type="caution">
    <text evidence="4">The sequence shown here is derived from an EMBL/GenBank/DDBJ whole genome shotgun (WGS) entry which is preliminary data.</text>
</comment>
<dbReference type="GO" id="GO:0046475">
    <property type="term" value="P:glycerophospholipid catabolic process"/>
    <property type="evidence" value="ECO:0007669"/>
    <property type="project" value="TreeGrafter"/>
</dbReference>
<dbReference type="AlphaFoldDB" id="A0A176YEM6"/>
<sequence length="799" mass="86497">MPADQVVTDFRKVYAAEYREIKGLLTDSREPSAADGMTGLALSGGGIRSAAFCLGVLQALNAAGVLRRFDYLSTVSGGGYIGSSMTVAMSAAARANGGGWHFPFGKTGQEVGETDETRHLRDNSRYLLQNGAWSAISAGVIYLRGITMNVLIVLPFLLIAAALLVLFKPDTRALAEAPAWLGLLPDGIRTSGWPLSICALFLLGVLLIIYAVGVSISPIQRKSIRTGIARFAVIVLVVCAVPMIFEIHFALLRVMVGAKAMGIAVAGSAAGPEETHWFDAIGRIVIAVTPIVVAILPFVRQIAQKAVTAATESFADAASKWTSRVVLIVVAAIVPLLLWISVLQFAYWGIGVTACTTPEQARCAAWGGDSWSGHAPAFLAGHSFYWVKFASLRGAGWIYLLSAVLLFLFWLFLNVNANSLHQLYRDRLGSAFLFGQKDATGALEGADHFRFSDIISGASPYHLINAALNLPGSNFANRRGRNADFFIFSKRYVGSEATGYVDTRLAEKATDGLNVGTAMAISGAAAAPNMGMASMRPLSATIALLNVRLGRWIRHPLDIVKYADANLAERWWRGSAGPLHLLSEAFFKSGKAVTERRPGRRWAGFLFLTDGGHIENLGIYELLRRRCSLIVAVDAEADPDYTSASLIQLQRFARIDLGTRIVMDWQPIGVRTKEASRGVASGTRTQAHGPHVALGLIDYPPLWEGGDRQRGVLVYIKSSLSGDENDYVMAYKSRNPAFPQESTMEQLFSEEQFEAYRALGEHIGRRLCDGADPATVPSEARDFVLAGARDRFPNIRPLA</sequence>
<accession>A0A176YEM6</accession>
<feature type="transmembrane region" description="Helical" evidence="2">
    <location>
        <begin position="228"/>
        <end position="251"/>
    </location>
</feature>
<dbReference type="PANTHER" id="PTHR10728">
    <property type="entry name" value="CYTOSOLIC PHOSPHOLIPASE A2"/>
    <property type="match status" value="1"/>
</dbReference>
<evidence type="ECO:0000313" key="5">
    <source>
        <dbReference type="Proteomes" id="UP000076959"/>
    </source>
</evidence>
<feature type="transmembrane region" description="Helical" evidence="2">
    <location>
        <begin position="280"/>
        <end position="299"/>
    </location>
</feature>
<dbReference type="SUPFAM" id="SSF52151">
    <property type="entry name" value="FabD/lysophospholipase-like"/>
    <property type="match status" value="1"/>
</dbReference>
<feature type="transmembrane region" description="Helical" evidence="2">
    <location>
        <begin position="325"/>
        <end position="350"/>
    </location>
</feature>
<keyword evidence="1" id="KW-0443">Lipid metabolism</keyword>
<evidence type="ECO:0000256" key="1">
    <source>
        <dbReference type="ARBA" id="ARBA00023098"/>
    </source>
</evidence>
<evidence type="ECO:0000259" key="3">
    <source>
        <dbReference type="Pfam" id="PF01734"/>
    </source>
</evidence>
<feature type="transmembrane region" description="Helical" evidence="2">
    <location>
        <begin position="193"/>
        <end position="216"/>
    </location>
</feature>
<keyword evidence="2" id="KW-0812">Transmembrane</keyword>
<dbReference type="GO" id="GO:0004623">
    <property type="term" value="F:phospholipase A2 activity"/>
    <property type="evidence" value="ECO:0007669"/>
    <property type="project" value="TreeGrafter"/>
</dbReference>
<dbReference type="Gene3D" id="3.40.1090.10">
    <property type="entry name" value="Cytosolic phospholipase A2 catalytic domain"/>
    <property type="match status" value="2"/>
</dbReference>
<keyword evidence="5" id="KW-1185">Reference proteome</keyword>
<dbReference type="RefSeq" id="WP_063706410.1">
    <property type="nucleotide sequence ID" value="NZ_LUUB01000096.1"/>
</dbReference>
<organism evidence="4 5">
    <name type="scientific">Bradyrhizobium centrolobii</name>
    <dbReference type="NCBI Taxonomy" id="1505087"/>
    <lineage>
        <taxon>Bacteria</taxon>
        <taxon>Pseudomonadati</taxon>
        <taxon>Pseudomonadota</taxon>
        <taxon>Alphaproteobacteria</taxon>
        <taxon>Hyphomicrobiales</taxon>
        <taxon>Nitrobacteraceae</taxon>
        <taxon>Bradyrhizobium</taxon>
    </lineage>
</organism>
<dbReference type="InterPro" id="IPR002641">
    <property type="entry name" value="PNPLA_dom"/>
</dbReference>
<name>A0A176YEM6_9BRAD</name>
<dbReference type="EMBL" id="LUUB01000096">
    <property type="protein sequence ID" value="OAF02564.1"/>
    <property type="molecule type" value="Genomic_DNA"/>
</dbReference>
<evidence type="ECO:0000256" key="2">
    <source>
        <dbReference type="SAM" id="Phobius"/>
    </source>
</evidence>
<reference evidence="4 5" key="1">
    <citation type="submission" date="2016-03" db="EMBL/GenBank/DDBJ databases">
        <title>Draft Genome Sequence of the Strain BR 10245 (Bradyrhizobium sp.) isolated from nodules of Centrolobium paraense.</title>
        <authorList>
            <person name="Simoes-Araujo J.L.Sr."/>
            <person name="Barauna A.C."/>
            <person name="Silva K."/>
            <person name="Zilli J.E."/>
        </authorList>
    </citation>
    <scope>NUCLEOTIDE SEQUENCE [LARGE SCALE GENOMIC DNA]</scope>
    <source>
        <strain evidence="4 5">BR 10245</strain>
    </source>
</reference>
<dbReference type="InterPro" id="IPR016035">
    <property type="entry name" value="Acyl_Trfase/lysoPLipase"/>
</dbReference>